<dbReference type="InterPro" id="IPR003140">
    <property type="entry name" value="PLipase/COase/thioEstase"/>
</dbReference>
<dbReference type="PANTHER" id="PTHR10655">
    <property type="entry name" value="LYSOPHOSPHOLIPASE-RELATED"/>
    <property type="match status" value="1"/>
</dbReference>
<dbReference type="OrthoDB" id="9795555at2"/>
<dbReference type="InterPro" id="IPR029058">
    <property type="entry name" value="AB_hydrolase_fold"/>
</dbReference>
<feature type="domain" description="Phospholipase/carboxylesterase/thioesterase" evidence="3">
    <location>
        <begin position="17"/>
        <end position="216"/>
    </location>
</feature>
<evidence type="ECO:0000313" key="4">
    <source>
        <dbReference type="EMBL" id="PWW82691.1"/>
    </source>
</evidence>
<proteinExistence type="inferred from homology"/>
<gene>
    <name evidence="4" type="ORF">CR164_02785</name>
</gene>
<dbReference type="AlphaFoldDB" id="A0A317TAL3"/>
<dbReference type="Proteomes" id="UP000246278">
    <property type="component" value="Unassembled WGS sequence"/>
</dbReference>
<keyword evidence="5" id="KW-1185">Reference proteome</keyword>
<reference evidence="5" key="1">
    <citation type="submission" date="2017-10" db="EMBL/GenBank/DDBJ databases">
        <authorList>
            <person name="Gaisin V.A."/>
            <person name="Rysina M.S."/>
            <person name="Grouzdev D.S."/>
        </authorList>
    </citation>
    <scope>NUCLEOTIDE SEQUENCE [LARGE SCALE GENOMIC DNA]</scope>
    <source>
        <strain evidence="5">V1</strain>
    </source>
</reference>
<sequence length="224" mass="25462">MLQRTQSSLIYLDRPSASKQREDILIMLHGYGSNEKDLMQLAPSLDQNLHLITPRAPLALAPEMYGWFPIEFTQEGITVDREAAGRAKETLLEFLHGIVDRYNARENKVWLMGFSQGAVMSYLAALAEPALLHGVIALSGQFPESPFLVNAEPDLFRTLPFLVVHGIYDDVLPVTNGRHSERWLQEHADRLTYREYAMGHEINTEALELIRDWLYRTKSAKASP</sequence>
<evidence type="ECO:0000256" key="2">
    <source>
        <dbReference type="ARBA" id="ARBA00022801"/>
    </source>
</evidence>
<evidence type="ECO:0000313" key="5">
    <source>
        <dbReference type="Proteomes" id="UP000246278"/>
    </source>
</evidence>
<dbReference type="Gene3D" id="3.40.50.1820">
    <property type="entry name" value="alpha/beta hydrolase"/>
    <property type="match status" value="1"/>
</dbReference>
<name>A0A317TAL3_9CHLB</name>
<dbReference type="InterPro" id="IPR050565">
    <property type="entry name" value="LYPA1-2/EST-like"/>
</dbReference>
<dbReference type="SUPFAM" id="SSF53474">
    <property type="entry name" value="alpha/beta-Hydrolases"/>
    <property type="match status" value="1"/>
</dbReference>
<comment type="similarity">
    <text evidence="1">Belongs to the AB hydrolase superfamily. AB hydrolase 2 family.</text>
</comment>
<dbReference type="GO" id="GO:0016787">
    <property type="term" value="F:hydrolase activity"/>
    <property type="evidence" value="ECO:0007669"/>
    <property type="project" value="UniProtKB-KW"/>
</dbReference>
<protein>
    <submittedName>
        <fullName evidence="4">Phospholipase</fullName>
    </submittedName>
</protein>
<organism evidence="4 5">
    <name type="scientific">Prosthecochloris marina</name>
    <dbReference type="NCBI Taxonomy" id="2017681"/>
    <lineage>
        <taxon>Bacteria</taxon>
        <taxon>Pseudomonadati</taxon>
        <taxon>Chlorobiota</taxon>
        <taxon>Chlorobiia</taxon>
        <taxon>Chlorobiales</taxon>
        <taxon>Chlorobiaceae</taxon>
        <taxon>Prosthecochloris</taxon>
    </lineage>
</organism>
<evidence type="ECO:0000259" key="3">
    <source>
        <dbReference type="Pfam" id="PF02230"/>
    </source>
</evidence>
<dbReference type="PANTHER" id="PTHR10655:SF17">
    <property type="entry name" value="LYSOPHOSPHOLIPASE-LIKE PROTEIN 1"/>
    <property type="match status" value="1"/>
</dbReference>
<evidence type="ECO:0000256" key="1">
    <source>
        <dbReference type="ARBA" id="ARBA00006499"/>
    </source>
</evidence>
<accession>A0A317TAL3</accession>
<dbReference type="EMBL" id="PDNZ01000002">
    <property type="protein sequence ID" value="PWW82691.1"/>
    <property type="molecule type" value="Genomic_DNA"/>
</dbReference>
<dbReference type="Pfam" id="PF02230">
    <property type="entry name" value="Abhydrolase_2"/>
    <property type="match status" value="1"/>
</dbReference>
<dbReference type="RefSeq" id="WP_110022407.1">
    <property type="nucleotide sequence ID" value="NZ_PDNZ01000002.1"/>
</dbReference>
<comment type="caution">
    <text evidence="4">The sequence shown here is derived from an EMBL/GenBank/DDBJ whole genome shotgun (WGS) entry which is preliminary data.</text>
</comment>
<keyword evidence="2" id="KW-0378">Hydrolase</keyword>